<dbReference type="PANTHER" id="PTHR11188">
    <property type="entry name" value="ARRESTIN DOMAIN CONTAINING PROTEIN"/>
    <property type="match status" value="1"/>
</dbReference>
<name>A0ABR0B0Z3_9CRUS</name>
<organism evidence="3 4">
    <name type="scientific">Daphnia magna</name>
    <dbReference type="NCBI Taxonomy" id="35525"/>
    <lineage>
        <taxon>Eukaryota</taxon>
        <taxon>Metazoa</taxon>
        <taxon>Ecdysozoa</taxon>
        <taxon>Arthropoda</taxon>
        <taxon>Crustacea</taxon>
        <taxon>Branchiopoda</taxon>
        <taxon>Diplostraca</taxon>
        <taxon>Cladocera</taxon>
        <taxon>Anomopoda</taxon>
        <taxon>Daphniidae</taxon>
        <taxon>Daphnia</taxon>
    </lineage>
</organism>
<reference evidence="3 4" key="1">
    <citation type="journal article" date="2023" name="Nucleic Acids Res.">
        <title>The hologenome of Daphnia magna reveals possible DNA methylation and microbiome-mediated evolution of the host genome.</title>
        <authorList>
            <person name="Chaturvedi A."/>
            <person name="Li X."/>
            <person name="Dhandapani V."/>
            <person name="Marshall H."/>
            <person name="Kissane S."/>
            <person name="Cuenca-Cambronero M."/>
            <person name="Asole G."/>
            <person name="Calvet F."/>
            <person name="Ruiz-Romero M."/>
            <person name="Marangio P."/>
            <person name="Guigo R."/>
            <person name="Rago D."/>
            <person name="Mirbahai L."/>
            <person name="Eastwood N."/>
            <person name="Colbourne J.K."/>
            <person name="Zhou J."/>
            <person name="Mallon E."/>
            <person name="Orsini L."/>
        </authorList>
    </citation>
    <scope>NUCLEOTIDE SEQUENCE [LARGE SCALE GENOMIC DNA]</scope>
    <source>
        <strain evidence="3">LRV0_1</strain>
    </source>
</reference>
<dbReference type="Pfam" id="PF02752">
    <property type="entry name" value="Arrestin_C"/>
    <property type="match status" value="1"/>
</dbReference>
<dbReference type="SUPFAM" id="SSF81296">
    <property type="entry name" value="E set domains"/>
    <property type="match status" value="2"/>
</dbReference>
<dbReference type="InterPro" id="IPR011022">
    <property type="entry name" value="Arrestin_C-like"/>
</dbReference>
<dbReference type="Proteomes" id="UP001234178">
    <property type="component" value="Unassembled WGS sequence"/>
</dbReference>
<evidence type="ECO:0000259" key="2">
    <source>
        <dbReference type="SMART" id="SM01017"/>
    </source>
</evidence>
<proteinExistence type="inferred from homology"/>
<comment type="similarity">
    <text evidence="1">Belongs to the arrestin family.</text>
</comment>
<feature type="domain" description="Arrestin C-terminal-like" evidence="2">
    <location>
        <begin position="191"/>
        <end position="298"/>
    </location>
</feature>
<keyword evidence="4" id="KW-1185">Reference proteome</keyword>
<evidence type="ECO:0000256" key="1">
    <source>
        <dbReference type="ARBA" id="ARBA00005298"/>
    </source>
</evidence>
<dbReference type="SMART" id="SM01017">
    <property type="entry name" value="Arrestin_C"/>
    <property type="match status" value="1"/>
</dbReference>
<dbReference type="PANTHER" id="PTHR11188:SF176">
    <property type="entry name" value="ARRESTIN DOMAIN-CONTAINING PROTEIN 1"/>
    <property type="match status" value="1"/>
</dbReference>
<dbReference type="InterPro" id="IPR014752">
    <property type="entry name" value="Arrestin-like_C"/>
</dbReference>
<dbReference type="InterPro" id="IPR011021">
    <property type="entry name" value="Arrestin-like_N"/>
</dbReference>
<accession>A0ABR0B0Z3</accession>
<protein>
    <recommendedName>
        <fullName evidence="2">Arrestin C-terminal-like domain-containing protein</fullName>
    </recommendedName>
</protein>
<dbReference type="Gene3D" id="2.60.40.640">
    <property type="match status" value="2"/>
</dbReference>
<evidence type="ECO:0000313" key="4">
    <source>
        <dbReference type="Proteomes" id="UP001234178"/>
    </source>
</evidence>
<dbReference type="InterPro" id="IPR050357">
    <property type="entry name" value="Arrestin_domain-protein"/>
</dbReference>
<sequence>MNSCHWSSHRNLCEKLACNEVELWFQSCITGIESLTIELDNPVGIYFPGEEVSGVVHISNVSSKILKGIYLECQGCAKFCFKELSSQTYYSAEETYLDLIIPLITNEGRETFELVSGVHQFPFVFRSSRQANGKTCYIPFTGVLKPSWKPNYEYVLAFTVKTIVDLNTIPKAALPTQSIKSKPVFRWFCCRSGLITVTLYLDRTGYVAGETILLHADVDNQSMTTLLGATVFLIESVDFHTHNKSKTYERVLCEQKRRGRVFQEVPQVFPIVTPTMTPYYLHFCDIIDVSYKIEIKWV</sequence>
<dbReference type="Pfam" id="PF00339">
    <property type="entry name" value="Arrestin_N"/>
    <property type="match status" value="1"/>
</dbReference>
<dbReference type="EMBL" id="JAOYFB010000039">
    <property type="protein sequence ID" value="KAK4031056.1"/>
    <property type="molecule type" value="Genomic_DNA"/>
</dbReference>
<evidence type="ECO:0000313" key="3">
    <source>
        <dbReference type="EMBL" id="KAK4031056.1"/>
    </source>
</evidence>
<dbReference type="InterPro" id="IPR014756">
    <property type="entry name" value="Ig_E-set"/>
</dbReference>
<comment type="caution">
    <text evidence="3">The sequence shown here is derived from an EMBL/GenBank/DDBJ whole genome shotgun (WGS) entry which is preliminary data.</text>
</comment>
<gene>
    <name evidence="3" type="ORF">OUZ56_024567</name>
</gene>